<name>A0A221M7F5_9BACI</name>
<sequence length="253" mass="29873">MIVRERTDDIVMITQDNHARISGVFAAKWENSIFNDKDKRASVELAISEHDRGWIPVDKKPFWNDQTGLPYSFMDLPTEPKLVFYKNGIDEIEKMDPYASLLCSHHYYRFTADDFGEESQRFLRNEQDRQNRIKQLIDFDEEAFQFHYDLLNFCDNLSLYVCLNEPDVSKEHEHYFYKKGMPIPSTFSFFYGSHLDICWKDKHTISLSQLPFEEPVVIEINQKVVPKEHIAEEGILSAYENTLEERVRVRVTG</sequence>
<dbReference type="KEGG" id="vne:CFK40_00255"/>
<evidence type="ECO:0000313" key="1">
    <source>
        <dbReference type="EMBL" id="ASN03564.1"/>
    </source>
</evidence>
<dbReference type="Pfam" id="PF13030">
    <property type="entry name" value="DUF3891"/>
    <property type="match status" value="1"/>
</dbReference>
<reference evidence="1 2" key="1">
    <citation type="journal article" date="2003" name="Int. J. Syst. Evol. Microbiol.">
        <title>Virgibacillus carmonensis sp. nov., Virgibacillus necropolis sp. nov. and Virgibacillus picturae sp. nov., three novel species isolated from deteriorated mural paintings, transfer of the species of the genus salibacillus to Virgibacillus, as Virgibacillus marismortui comb. nov. and Virgibacillus salexigens comb. nov., and emended description of the genus Virgibacillus.</title>
        <authorList>
            <person name="Heyrman J."/>
            <person name="Logan N.A."/>
            <person name="Busse H.J."/>
            <person name="Balcaen A."/>
            <person name="Lebbe L."/>
            <person name="Rodriguez-Diaz M."/>
            <person name="Swings J."/>
            <person name="De Vos P."/>
        </authorList>
    </citation>
    <scope>NUCLEOTIDE SEQUENCE [LARGE SCALE GENOMIC DNA]</scope>
    <source>
        <strain evidence="1 2">LMG 19488</strain>
    </source>
</reference>
<dbReference type="AlphaFoldDB" id="A0A221M7F5"/>
<evidence type="ECO:0000313" key="2">
    <source>
        <dbReference type="Proteomes" id="UP000204391"/>
    </source>
</evidence>
<protein>
    <submittedName>
        <fullName evidence="1">Uncharacterized protein</fullName>
    </submittedName>
</protein>
<dbReference type="InterPro" id="IPR024992">
    <property type="entry name" value="DUF3891"/>
</dbReference>
<accession>A0A221M7F5</accession>
<proteinExistence type="predicted"/>
<dbReference type="EMBL" id="CP022437">
    <property type="protein sequence ID" value="ASN03564.1"/>
    <property type="molecule type" value="Genomic_DNA"/>
</dbReference>
<keyword evidence="2" id="KW-1185">Reference proteome</keyword>
<organism evidence="1 2">
    <name type="scientific">Virgibacillus necropolis</name>
    <dbReference type="NCBI Taxonomy" id="163877"/>
    <lineage>
        <taxon>Bacteria</taxon>
        <taxon>Bacillati</taxon>
        <taxon>Bacillota</taxon>
        <taxon>Bacilli</taxon>
        <taxon>Bacillales</taxon>
        <taxon>Bacillaceae</taxon>
        <taxon>Virgibacillus</taxon>
    </lineage>
</organism>
<dbReference type="RefSeq" id="WP_089530138.1">
    <property type="nucleotide sequence ID" value="NZ_CP022437.1"/>
</dbReference>
<dbReference type="OrthoDB" id="190426at2"/>
<dbReference type="Proteomes" id="UP000204391">
    <property type="component" value="Chromosome"/>
</dbReference>
<gene>
    <name evidence="1" type="ORF">CFK40_00255</name>
</gene>